<feature type="compositionally biased region" description="Polar residues" evidence="1">
    <location>
        <begin position="50"/>
        <end position="68"/>
    </location>
</feature>
<reference evidence="2 3" key="1">
    <citation type="submission" date="2014-07" db="EMBL/GenBank/DDBJ databases">
        <title>Draft genome sequence of Thalassospira profundimaris S25-3-2.</title>
        <authorList>
            <person name="Lai Q."/>
            <person name="Shao Z."/>
        </authorList>
    </citation>
    <scope>NUCLEOTIDE SEQUENCE [LARGE SCALE GENOMIC DNA]</scope>
    <source>
        <strain evidence="2 3">S25-3-2</strain>
    </source>
</reference>
<comment type="caution">
    <text evidence="2">The sequence shown here is derived from an EMBL/GenBank/DDBJ whole genome shotgun (WGS) entry which is preliminary data.</text>
</comment>
<evidence type="ECO:0000313" key="2">
    <source>
        <dbReference type="EMBL" id="RCK50835.1"/>
    </source>
</evidence>
<dbReference type="EMBL" id="JPWH01000007">
    <property type="protein sequence ID" value="RCK50835.1"/>
    <property type="molecule type" value="Genomic_DNA"/>
</dbReference>
<sequence length="74" mass="8213">MNAIDPQTRFLTREKGVSFKDKRQVNLSKQSVPPNPDTRTGGISAAGQHRQGQPVLSITRSQLHQEMNLSGELE</sequence>
<proteinExistence type="predicted"/>
<dbReference type="AlphaFoldDB" id="A0A367XAZ6"/>
<protein>
    <submittedName>
        <fullName evidence="2">Uncharacterized protein</fullName>
    </submittedName>
</protein>
<organism evidence="2 3">
    <name type="scientific">Thalassospira profundimaris</name>
    <dbReference type="NCBI Taxonomy" id="502049"/>
    <lineage>
        <taxon>Bacteria</taxon>
        <taxon>Pseudomonadati</taxon>
        <taxon>Pseudomonadota</taxon>
        <taxon>Alphaproteobacteria</taxon>
        <taxon>Rhodospirillales</taxon>
        <taxon>Thalassospiraceae</taxon>
        <taxon>Thalassospira</taxon>
    </lineage>
</organism>
<gene>
    <name evidence="2" type="ORF">TH25_11225</name>
</gene>
<name>A0A367XAZ6_9PROT</name>
<accession>A0A367XAZ6</accession>
<dbReference type="Proteomes" id="UP000252517">
    <property type="component" value="Unassembled WGS sequence"/>
</dbReference>
<evidence type="ECO:0000313" key="3">
    <source>
        <dbReference type="Proteomes" id="UP000252517"/>
    </source>
</evidence>
<feature type="compositionally biased region" description="Basic and acidic residues" evidence="1">
    <location>
        <begin position="11"/>
        <end position="24"/>
    </location>
</feature>
<feature type="region of interest" description="Disordered" evidence="1">
    <location>
        <begin position="1"/>
        <end position="74"/>
    </location>
</feature>
<evidence type="ECO:0000256" key="1">
    <source>
        <dbReference type="SAM" id="MobiDB-lite"/>
    </source>
</evidence>